<dbReference type="STRING" id="453.Lfee_1950"/>
<dbReference type="Proteomes" id="UP000251942">
    <property type="component" value="Unassembled WGS sequence"/>
</dbReference>
<dbReference type="InterPro" id="IPR036291">
    <property type="entry name" value="NAD(P)-bd_dom_sf"/>
</dbReference>
<proteinExistence type="predicted"/>
<dbReference type="PATRIC" id="fig|453.4.peg.2136"/>
<dbReference type="OrthoDB" id="9801056at2"/>
<evidence type="ECO:0000259" key="1">
    <source>
        <dbReference type="Pfam" id="PF01370"/>
    </source>
</evidence>
<dbReference type="GO" id="GO:0008460">
    <property type="term" value="F:dTDP-glucose 4,6-dehydratase activity"/>
    <property type="evidence" value="ECO:0007669"/>
    <property type="project" value="UniProtKB-EC"/>
</dbReference>
<reference evidence="2 4" key="1">
    <citation type="submission" date="2015-11" db="EMBL/GenBank/DDBJ databases">
        <title>Genomic analysis of 38 Legionella species identifies large and diverse effector repertoires.</title>
        <authorList>
            <person name="Burstein D."/>
            <person name="Amaro F."/>
            <person name="Zusman T."/>
            <person name="Lifshitz Z."/>
            <person name="Cohen O."/>
            <person name="Gilbert J.A."/>
            <person name="Pupko T."/>
            <person name="Shuman H.A."/>
            <person name="Segal G."/>
        </authorList>
    </citation>
    <scope>NUCLEOTIDE SEQUENCE [LARGE SCALE GENOMIC DNA]</scope>
    <source>
        <strain evidence="2 4">WO-44C</strain>
    </source>
</reference>
<keyword evidence="3" id="KW-0413">Isomerase</keyword>
<evidence type="ECO:0000313" key="4">
    <source>
        <dbReference type="Proteomes" id="UP000054698"/>
    </source>
</evidence>
<keyword evidence="3" id="KW-0456">Lyase</keyword>
<accession>A0A0W0TN71</accession>
<dbReference type="GO" id="GO:0004029">
    <property type="term" value="F:aldehyde dehydrogenase (NAD+) activity"/>
    <property type="evidence" value="ECO:0007669"/>
    <property type="project" value="TreeGrafter"/>
</dbReference>
<dbReference type="AlphaFoldDB" id="A0A0W0TN71"/>
<evidence type="ECO:0000313" key="2">
    <source>
        <dbReference type="EMBL" id="KTC97038.1"/>
    </source>
</evidence>
<sequence length="331" mass="37362">MSKDTILVTGANGFVGRALVCSFLKNKQPIRILTHSTKSAAILKTEVSPDLDVYCIQTVIDNDLWDKLFDGIDAVIHCGAQTHPQKNIENSQQQFMKANYDTTMNLANKAAIYGVRRFIFLSSMSVFGNMKRYIPFTEKTALLPITPYGISKLRAEEALKELSDRIELVIIRPPLVYGPGVKGNFKKLFSLVYKKLPLPLGAIKNKRHFIGINNLVDFIILCVWAEKAKNEIFLVADSEALSTTALVNQIGRAMDKKNYLIPIPHKLLELMLKIIGLSRLADQLLYNIEIDFTKAKTLLNWVPPYSLQEELQLSINHFLQEKRAPNKEVCA</sequence>
<feature type="domain" description="NAD-dependent epimerase/dehydratase" evidence="1">
    <location>
        <begin position="6"/>
        <end position="235"/>
    </location>
</feature>
<name>A0A0W0TN71_9GAMM</name>
<dbReference type="PANTHER" id="PTHR48079:SF6">
    <property type="entry name" value="NAD(P)-BINDING DOMAIN-CONTAINING PROTEIN-RELATED"/>
    <property type="match status" value="1"/>
</dbReference>
<dbReference type="PANTHER" id="PTHR48079">
    <property type="entry name" value="PROTEIN YEEZ"/>
    <property type="match status" value="1"/>
</dbReference>
<dbReference type="SUPFAM" id="SSF51735">
    <property type="entry name" value="NAD(P)-binding Rossmann-fold domains"/>
    <property type="match status" value="1"/>
</dbReference>
<dbReference type="GO" id="GO:0005737">
    <property type="term" value="C:cytoplasm"/>
    <property type="evidence" value="ECO:0007669"/>
    <property type="project" value="TreeGrafter"/>
</dbReference>
<reference evidence="3 5" key="2">
    <citation type="submission" date="2018-06" db="EMBL/GenBank/DDBJ databases">
        <authorList>
            <consortium name="Pathogen Informatics"/>
            <person name="Doyle S."/>
        </authorList>
    </citation>
    <scope>NUCLEOTIDE SEQUENCE [LARGE SCALE GENOMIC DNA]</scope>
    <source>
        <strain evidence="3 5">NCTC12022</strain>
    </source>
</reference>
<dbReference type="EC" id="5.1.3.2" evidence="3"/>
<dbReference type="RefSeq" id="WP_058446239.1">
    <property type="nucleotide sequence ID" value="NZ_CAAAHT010000007.1"/>
</dbReference>
<organism evidence="2 4">
    <name type="scientific">Legionella feeleii</name>
    <dbReference type="NCBI Taxonomy" id="453"/>
    <lineage>
        <taxon>Bacteria</taxon>
        <taxon>Pseudomonadati</taxon>
        <taxon>Pseudomonadota</taxon>
        <taxon>Gammaproteobacteria</taxon>
        <taxon>Legionellales</taxon>
        <taxon>Legionellaceae</taxon>
        <taxon>Legionella</taxon>
    </lineage>
</organism>
<dbReference type="GO" id="GO:0003978">
    <property type="term" value="F:UDP-glucose 4-epimerase activity"/>
    <property type="evidence" value="ECO:0007669"/>
    <property type="project" value="UniProtKB-EC"/>
</dbReference>
<keyword evidence="4" id="KW-1185">Reference proteome</keyword>
<dbReference type="Gene3D" id="3.40.50.720">
    <property type="entry name" value="NAD(P)-binding Rossmann-like Domain"/>
    <property type="match status" value="1"/>
</dbReference>
<dbReference type="EMBL" id="LNYB01000080">
    <property type="protein sequence ID" value="KTC97038.1"/>
    <property type="molecule type" value="Genomic_DNA"/>
</dbReference>
<dbReference type="EMBL" id="UASS01000022">
    <property type="protein sequence ID" value="SPX61649.1"/>
    <property type="molecule type" value="Genomic_DNA"/>
</dbReference>
<dbReference type="InterPro" id="IPR001509">
    <property type="entry name" value="Epimerase_deHydtase"/>
</dbReference>
<gene>
    <name evidence="2" type="primary">rmd_2</name>
    <name evidence="3" type="synonym">galE_2</name>
    <name evidence="2" type="ORF">Lfee_1950</name>
    <name evidence="3" type="ORF">NCTC12022_02393</name>
</gene>
<evidence type="ECO:0000313" key="5">
    <source>
        <dbReference type="Proteomes" id="UP000251942"/>
    </source>
</evidence>
<protein>
    <submittedName>
        <fullName evidence="2">GDP-6-deoxy-D-mannose reductase</fullName>
    </submittedName>
    <submittedName>
        <fullName evidence="3">UDP-glucose 4-epimerase (Galactowaldenase) (UDP-galactose 4-epimerase)</fullName>
        <ecNumber evidence="3">4.2.1.46</ecNumber>
        <ecNumber evidence="3">5.1.3.2</ecNumber>
    </submittedName>
</protein>
<dbReference type="EC" id="4.2.1.46" evidence="3"/>
<dbReference type="Proteomes" id="UP000054698">
    <property type="component" value="Unassembled WGS sequence"/>
</dbReference>
<dbReference type="Pfam" id="PF01370">
    <property type="entry name" value="Epimerase"/>
    <property type="match status" value="1"/>
</dbReference>
<evidence type="ECO:0000313" key="3">
    <source>
        <dbReference type="EMBL" id="SPX61649.1"/>
    </source>
</evidence>
<dbReference type="InterPro" id="IPR051783">
    <property type="entry name" value="NAD(P)-dependent_oxidoreduct"/>
</dbReference>